<dbReference type="InterPro" id="IPR005493">
    <property type="entry name" value="RraA/RraA-like"/>
</dbReference>
<dbReference type="EMBL" id="LAZR01016862">
    <property type="protein sequence ID" value="KKM02697.1"/>
    <property type="molecule type" value="Genomic_DNA"/>
</dbReference>
<dbReference type="InterPro" id="IPR036704">
    <property type="entry name" value="RraA/RraA-like_sf"/>
</dbReference>
<accession>A0A0F9HHS4</accession>
<organism evidence="1">
    <name type="scientific">marine sediment metagenome</name>
    <dbReference type="NCBI Taxonomy" id="412755"/>
    <lineage>
        <taxon>unclassified sequences</taxon>
        <taxon>metagenomes</taxon>
        <taxon>ecological metagenomes</taxon>
    </lineage>
</organism>
<gene>
    <name evidence="1" type="ORF">LCGC14_1781810</name>
</gene>
<evidence type="ECO:0008006" key="2">
    <source>
        <dbReference type="Google" id="ProtNLM"/>
    </source>
</evidence>
<name>A0A0F9HHS4_9ZZZZ</name>
<reference evidence="1" key="1">
    <citation type="journal article" date="2015" name="Nature">
        <title>Complex archaea that bridge the gap between prokaryotes and eukaryotes.</title>
        <authorList>
            <person name="Spang A."/>
            <person name="Saw J.H."/>
            <person name="Jorgensen S.L."/>
            <person name="Zaremba-Niedzwiedzka K."/>
            <person name="Martijn J."/>
            <person name="Lind A.E."/>
            <person name="van Eijk R."/>
            <person name="Schleper C."/>
            <person name="Guy L."/>
            <person name="Ettema T.J."/>
        </authorList>
    </citation>
    <scope>NUCLEOTIDE SEQUENCE</scope>
</reference>
<evidence type="ECO:0000313" key="1">
    <source>
        <dbReference type="EMBL" id="KKM02697.1"/>
    </source>
</evidence>
<dbReference type="AlphaFoldDB" id="A0A0F9HHS4"/>
<dbReference type="Gene3D" id="3.50.30.40">
    <property type="entry name" value="Ribonuclease E inhibitor RraA/RraA-like"/>
    <property type="match status" value="1"/>
</dbReference>
<sequence>GLTPASPFTKGPGRVGLPLAIGGQQVETGDMVVADRDGVVIVPFAQIDAVIAALDAVRAAEEGLDAQVAEGLRAPQANRVGAGCRG</sequence>
<comment type="caution">
    <text evidence="1">The sequence shown here is derived from an EMBL/GenBank/DDBJ whole genome shotgun (WGS) entry which is preliminary data.</text>
</comment>
<protein>
    <recommendedName>
        <fullName evidence="2">Dimethylmenaquinone methyltransferase</fullName>
    </recommendedName>
</protein>
<dbReference type="SUPFAM" id="SSF89562">
    <property type="entry name" value="RraA-like"/>
    <property type="match status" value="1"/>
</dbReference>
<dbReference type="Pfam" id="PF03737">
    <property type="entry name" value="RraA-like"/>
    <property type="match status" value="1"/>
</dbReference>
<feature type="non-terminal residue" evidence="1">
    <location>
        <position position="1"/>
    </location>
</feature>
<proteinExistence type="predicted"/>